<keyword evidence="4" id="KW-1015">Disulfide bond</keyword>
<evidence type="ECO:0000256" key="3">
    <source>
        <dbReference type="ARBA" id="ARBA00022638"/>
    </source>
</evidence>
<evidence type="ECO:0000259" key="7">
    <source>
        <dbReference type="PROSITE" id="PS00128"/>
    </source>
</evidence>
<accession>A0A146L4E8</accession>
<dbReference type="SMART" id="SM00263">
    <property type="entry name" value="LYZ1"/>
    <property type="match status" value="1"/>
</dbReference>
<evidence type="ECO:0000256" key="4">
    <source>
        <dbReference type="ARBA" id="ARBA00023157"/>
    </source>
</evidence>
<dbReference type="PRINTS" id="PR00135">
    <property type="entry name" value="LYZLACT"/>
</dbReference>
<evidence type="ECO:0000313" key="8">
    <source>
        <dbReference type="EMBL" id="JAQ02515.1"/>
    </source>
</evidence>
<keyword evidence="5" id="KW-0378">Hydrolase</keyword>
<dbReference type="EMBL" id="GDHC01016114">
    <property type="protein sequence ID" value="JAQ02515.1"/>
    <property type="molecule type" value="Transcribed_RNA"/>
</dbReference>
<dbReference type="InterPro" id="IPR019799">
    <property type="entry name" value="Glyco_hydro_22_CS"/>
</dbReference>
<dbReference type="Pfam" id="PF00062">
    <property type="entry name" value="Lys"/>
    <property type="match status" value="1"/>
</dbReference>
<dbReference type="CDD" id="cd16899">
    <property type="entry name" value="LYZ_C_invert"/>
    <property type="match status" value="1"/>
</dbReference>
<sequence>MSEESKLCTGHQTTKMMSLKVVHIALWATTLLVPTLGRIVDRCDLAHELLGLGSPRNELSTWVCIAFRESSYNTRAMGPINDYDNSTDHGLFQINNRYWCSPPGTGCGVTCESLRGDDITPQWRCAQIVFRETQVLKNNGFLAWTTYEKHCAGDTSSYIAGCGILTSDDNQRHNAGQFFGSCARTSW</sequence>
<evidence type="ECO:0000256" key="5">
    <source>
        <dbReference type="ARBA" id="ARBA00023295"/>
    </source>
</evidence>
<comment type="similarity">
    <text evidence="6">Belongs to the glycosyl hydrolase 22 family.</text>
</comment>
<evidence type="ECO:0000256" key="1">
    <source>
        <dbReference type="ARBA" id="ARBA00000632"/>
    </source>
</evidence>
<dbReference type="AlphaFoldDB" id="A0A146L4E8"/>
<dbReference type="PANTHER" id="PTHR11407">
    <property type="entry name" value="LYSOZYME C"/>
    <property type="match status" value="1"/>
</dbReference>
<evidence type="ECO:0000256" key="6">
    <source>
        <dbReference type="RuleBase" id="RU004440"/>
    </source>
</evidence>
<keyword evidence="3" id="KW-0081">Bacteriolytic enzyme</keyword>
<organism evidence="8">
    <name type="scientific">Lygus hesperus</name>
    <name type="common">Western plant bug</name>
    <dbReference type="NCBI Taxonomy" id="30085"/>
    <lineage>
        <taxon>Eukaryota</taxon>
        <taxon>Metazoa</taxon>
        <taxon>Ecdysozoa</taxon>
        <taxon>Arthropoda</taxon>
        <taxon>Hexapoda</taxon>
        <taxon>Insecta</taxon>
        <taxon>Pterygota</taxon>
        <taxon>Neoptera</taxon>
        <taxon>Paraneoptera</taxon>
        <taxon>Hemiptera</taxon>
        <taxon>Heteroptera</taxon>
        <taxon>Panheteroptera</taxon>
        <taxon>Cimicomorpha</taxon>
        <taxon>Miridae</taxon>
        <taxon>Mirini</taxon>
        <taxon>Lygus</taxon>
    </lineage>
</organism>
<gene>
    <name evidence="8" type="primary">LysE</name>
    <name evidence="8" type="ORF">g.67293</name>
</gene>
<dbReference type="EC" id="3.2.1.17" evidence="2"/>
<dbReference type="PROSITE" id="PS51348">
    <property type="entry name" value="GLYCOSYL_HYDROL_F22_2"/>
    <property type="match status" value="1"/>
</dbReference>
<dbReference type="GO" id="GO:0003796">
    <property type="term" value="F:lysozyme activity"/>
    <property type="evidence" value="ECO:0007669"/>
    <property type="project" value="UniProtKB-EC"/>
</dbReference>
<dbReference type="PANTHER" id="PTHR11407:SF63">
    <property type="entry name" value="LYSOZYME C"/>
    <property type="match status" value="1"/>
</dbReference>
<name>A0A146L4E8_LYGHE</name>
<dbReference type="PROSITE" id="PS00128">
    <property type="entry name" value="GLYCOSYL_HYDROL_F22_1"/>
    <property type="match status" value="1"/>
</dbReference>
<dbReference type="GO" id="GO:0042742">
    <property type="term" value="P:defense response to bacterium"/>
    <property type="evidence" value="ECO:0007669"/>
    <property type="project" value="UniProtKB-KW"/>
</dbReference>
<dbReference type="SUPFAM" id="SSF53955">
    <property type="entry name" value="Lysozyme-like"/>
    <property type="match status" value="1"/>
</dbReference>
<proteinExistence type="inferred from homology"/>
<dbReference type="GO" id="GO:0031640">
    <property type="term" value="P:killing of cells of another organism"/>
    <property type="evidence" value="ECO:0007669"/>
    <property type="project" value="UniProtKB-KW"/>
</dbReference>
<dbReference type="InterPro" id="IPR023346">
    <property type="entry name" value="Lysozyme-like_dom_sf"/>
</dbReference>
<keyword evidence="3" id="KW-0929">Antimicrobial</keyword>
<reference evidence="8" key="1">
    <citation type="journal article" date="2016" name="Gigascience">
        <title>De novo construction of an expanded transcriptome assembly for the western tarnished plant bug, Lygus hesperus.</title>
        <authorList>
            <person name="Tassone E.E."/>
            <person name="Geib S.M."/>
            <person name="Hall B."/>
            <person name="Fabrick J.A."/>
            <person name="Brent C.S."/>
            <person name="Hull J.J."/>
        </authorList>
    </citation>
    <scope>NUCLEOTIDE SEQUENCE</scope>
</reference>
<evidence type="ECO:0000256" key="2">
    <source>
        <dbReference type="ARBA" id="ARBA00012732"/>
    </source>
</evidence>
<feature type="domain" description="Glycosyl hydrolases family 22 (GH22)" evidence="7">
    <location>
        <begin position="107"/>
        <end position="125"/>
    </location>
</feature>
<dbReference type="InterPro" id="IPR001916">
    <property type="entry name" value="Glyco_hydro_22"/>
</dbReference>
<comment type="catalytic activity">
    <reaction evidence="1">
        <text>Hydrolysis of (1-&gt;4)-beta-linkages between N-acetylmuramic acid and N-acetyl-D-glucosamine residues in a peptidoglycan and between N-acetyl-D-glucosamine residues in chitodextrins.</text>
        <dbReference type="EC" id="3.2.1.17"/>
    </reaction>
</comment>
<keyword evidence="5" id="KW-0326">Glycosidase</keyword>
<protein>
    <recommendedName>
        <fullName evidence="2">lysozyme</fullName>
        <ecNumber evidence="2">3.2.1.17</ecNumber>
    </recommendedName>
</protein>
<dbReference type="Gene3D" id="1.10.530.10">
    <property type="match status" value="1"/>
</dbReference>